<comment type="caution">
    <text evidence="1">The sequence shown here is derived from an EMBL/GenBank/DDBJ whole genome shotgun (WGS) entry which is preliminary data.</text>
</comment>
<evidence type="ECO:0000313" key="2">
    <source>
        <dbReference type="Proteomes" id="UP000789366"/>
    </source>
</evidence>
<protein>
    <submittedName>
        <fullName evidence="1">13109_t:CDS:1</fullName>
    </submittedName>
</protein>
<keyword evidence="2" id="KW-1185">Reference proteome</keyword>
<gene>
    <name evidence="1" type="ORF">SPELUC_LOCUS13867</name>
</gene>
<reference evidence="1" key="1">
    <citation type="submission" date="2021-06" db="EMBL/GenBank/DDBJ databases">
        <authorList>
            <person name="Kallberg Y."/>
            <person name="Tangrot J."/>
            <person name="Rosling A."/>
        </authorList>
    </citation>
    <scope>NUCLEOTIDE SEQUENCE</scope>
    <source>
        <strain evidence="1">28 12/20/2015</strain>
    </source>
</reference>
<sequence>FNDLIKERKGKTYFKHVKGHSGVYENEQADRLAYLGSKNPDIELVIPESKNIEILFGIFDLVDNKSMLHFALSCKFYKQKFEEYRFPQVKHDVWVRNSINYNIYPQELTATRIILPKTKKGKRSFVEFTGDQLPYEVKCICTSKKVRKPLSRDRKGNYYCVSPYNRGEKLIAVRKWEVGTRKCDK</sequence>
<accession>A0ACA9Q980</accession>
<dbReference type="Proteomes" id="UP000789366">
    <property type="component" value="Unassembled WGS sequence"/>
</dbReference>
<name>A0ACA9Q980_9GLOM</name>
<dbReference type="EMBL" id="CAJVPW010038285">
    <property type="protein sequence ID" value="CAG8741851.1"/>
    <property type="molecule type" value="Genomic_DNA"/>
</dbReference>
<evidence type="ECO:0000313" key="1">
    <source>
        <dbReference type="EMBL" id="CAG8741851.1"/>
    </source>
</evidence>
<organism evidence="1 2">
    <name type="scientific">Cetraspora pellucida</name>
    <dbReference type="NCBI Taxonomy" id="1433469"/>
    <lineage>
        <taxon>Eukaryota</taxon>
        <taxon>Fungi</taxon>
        <taxon>Fungi incertae sedis</taxon>
        <taxon>Mucoromycota</taxon>
        <taxon>Glomeromycotina</taxon>
        <taxon>Glomeromycetes</taxon>
        <taxon>Diversisporales</taxon>
        <taxon>Gigasporaceae</taxon>
        <taxon>Cetraspora</taxon>
    </lineage>
</organism>
<feature type="non-terminal residue" evidence="1">
    <location>
        <position position="185"/>
    </location>
</feature>
<proteinExistence type="predicted"/>
<feature type="non-terminal residue" evidence="1">
    <location>
        <position position="1"/>
    </location>
</feature>